<organism evidence="2">
    <name type="scientific">Baffinella frigidus</name>
    <dbReference type="NCBI Taxonomy" id="2571260"/>
    <lineage>
        <taxon>Eukaryota</taxon>
        <taxon>Cryptophyceae</taxon>
        <taxon>Cryptomonadales</taxon>
        <taxon>Baffinellaceae</taxon>
        <taxon>Baffinella</taxon>
    </lineage>
</organism>
<gene>
    <name evidence="2" type="primary">sdh4</name>
</gene>
<dbReference type="AlphaFoldDB" id="A0A6C0X6E6"/>
<sequence length="98" mass="11104">MINIHLLTVETNNGFKHWVSQRVSALIFLSILLVVYFTDSVVFGGLGLLFITSHINSGLETLIFDYMHDSLSKIYTKAILDVVVICLLKFIMLLFILV</sequence>
<dbReference type="Gene3D" id="1.20.1300.10">
    <property type="entry name" value="Fumarate reductase/succinate dehydrogenase, transmembrane subunit"/>
    <property type="match status" value="1"/>
</dbReference>
<proteinExistence type="predicted"/>
<evidence type="ECO:0000256" key="1">
    <source>
        <dbReference type="SAM" id="Phobius"/>
    </source>
</evidence>
<keyword evidence="1" id="KW-0472">Membrane</keyword>
<dbReference type="EMBL" id="MK292549">
    <property type="protein sequence ID" value="QIC54993.1"/>
    <property type="molecule type" value="Genomic_DNA"/>
</dbReference>
<name>A0A6C0X6E6_9CRYP</name>
<accession>A0A6C0X6E6</accession>
<keyword evidence="1" id="KW-0812">Transmembrane</keyword>
<keyword evidence="1" id="KW-1133">Transmembrane helix</keyword>
<dbReference type="InterPro" id="IPR034804">
    <property type="entry name" value="SQR/QFR_C/D"/>
</dbReference>
<evidence type="ECO:0000313" key="2">
    <source>
        <dbReference type="EMBL" id="QIC54993.1"/>
    </source>
</evidence>
<reference evidence="2" key="2">
    <citation type="journal article" date="2019" name="Mitochondrial DNA Part B Resour">
        <title>The complete mitochondrial genome of a marine microalgae Cryptophyceae sp. CCMP2293.</title>
        <authorList>
            <person name="Hu S."/>
            <person name="Xu Y."/>
            <person name="Xu B."/>
            <person name="Li F."/>
        </authorList>
    </citation>
    <scope>NUCLEOTIDE SEQUENCE</scope>
</reference>
<geneLocation type="mitochondrion" evidence="2"/>
<keyword evidence="2" id="KW-0496">Mitochondrion</keyword>
<dbReference type="GO" id="GO:0016020">
    <property type="term" value="C:membrane"/>
    <property type="evidence" value="ECO:0007669"/>
    <property type="project" value="InterPro"/>
</dbReference>
<protein>
    <submittedName>
        <fullName evidence="2">Succinate:cytochrome c oxidoreductase subunit 4</fullName>
    </submittedName>
</protein>
<feature type="transmembrane region" description="Helical" evidence="1">
    <location>
        <begin position="26"/>
        <end position="54"/>
    </location>
</feature>
<feature type="transmembrane region" description="Helical" evidence="1">
    <location>
        <begin position="74"/>
        <end position="97"/>
    </location>
</feature>
<dbReference type="SUPFAM" id="SSF81343">
    <property type="entry name" value="Fumarate reductase respiratory complex transmembrane subunits"/>
    <property type="match status" value="1"/>
</dbReference>
<reference evidence="2" key="1">
    <citation type="submission" date="2018-12" db="EMBL/GenBank/DDBJ databases">
        <authorList>
            <person name="hu s."/>
            <person name="Xu Y."/>
            <person name="Xu B."/>
            <person name="Li F."/>
        </authorList>
    </citation>
    <scope>NUCLEOTIDE SEQUENCE</scope>
</reference>